<evidence type="ECO:0000313" key="1">
    <source>
        <dbReference type="EMBL" id="EGY2379098.1"/>
    </source>
</evidence>
<organism evidence="1">
    <name type="scientific">Acinetobacter baumannii</name>
    <dbReference type="NCBI Taxonomy" id="470"/>
    <lineage>
        <taxon>Bacteria</taxon>
        <taxon>Pseudomonadati</taxon>
        <taxon>Pseudomonadota</taxon>
        <taxon>Gammaproteobacteria</taxon>
        <taxon>Moraxellales</taxon>
        <taxon>Moraxellaceae</taxon>
        <taxon>Acinetobacter</taxon>
        <taxon>Acinetobacter calcoaceticus/baumannii complex</taxon>
    </lineage>
</organism>
<protein>
    <submittedName>
        <fullName evidence="1">Aminodeoxychorismate synthase component I</fullName>
    </submittedName>
</protein>
<name>A0A9P2P4C7_ACIBA</name>
<accession>A0A9P2P4C7</accession>
<proteinExistence type="predicted"/>
<reference evidence="1" key="1">
    <citation type="submission" date="2020-12" db="EMBL/GenBank/DDBJ databases">
        <authorList>
            <consortium name="Clinical and Environmental Microbiology Branch: Whole genome sequencing antimicrobial resistance pathogens in the healthcare setting"/>
        </authorList>
    </citation>
    <scope>NUCLEOTIDE SEQUENCE</scope>
    <source>
        <strain evidence="1">2018HL-00813</strain>
    </source>
</reference>
<feature type="non-terminal residue" evidence="1">
    <location>
        <position position="114"/>
    </location>
</feature>
<dbReference type="EMBL" id="AAYLMQ010000064">
    <property type="protein sequence ID" value="EGY2379098.1"/>
    <property type="molecule type" value="Genomic_DNA"/>
</dbReference>
<dbReference type="AlphaFoldDB" id="A0A9P2P4C7"/>
<gene>
    <name evidence="1" type="ORF">JHZ39_003532</name>
</gene>
<sequence>MPPLPNSHMFKMSHLKKKISLESYYSAADILNKLEELTGLVYLQDDNNPVIGFLPKNYLITQNNQNFLFTKTDLNKYKFSSYIENLLDFTQFQSQELKNSNREEISFKGGYIGF</sequence>
<comment type="caution">
    <text evidence="1">The sequence shown here is derived from an EMBL/GenBank/DDBJ whole genome shotgun (WGS) entry which is preliminary data.</text>
</comment>